<evidence type="ECO:0008006" key="3">
    <source>
        <dbReference type="Google" id="ProtNLM"/>
    </source>
</evidence>
<comment type="caution">
    <text evidence="1">The sequence shown here is derived from an EMBL/GenBank/DDBJ whole genome shotgun (WGS) entry which is preliminary data.</text>
</comment>
<dbReference type="AlphaFoldDB" id="A0A840URB4"/>
<sequence>MPRLHRCTLDWTTLLRRISPKPPALSLLILCGLIPFITEPATAQTTDPTAGQEPTLFDSAQQRTSVAVVDAAQWLDQFFYDEAISQEENRTRIRFELSSGYTRFEEFEIKPKISGRIHLPNLNKKLNILITAADDEEFSADDNPISALPRHQGAENREISAALQYFLRESPLENISATLGASFDYLYAGIRYRRSHDLDSWQGRLVNRLNYYTDDEWEDKISYEIWRPLGEKWIFRTKATVTWHVEEDGLPHSLVFAMFQKINDEKALRYEIGNYFDTEDSYEMTDLQFRVRYRQRFLRDWLVLEIAPQVGFPEDHDREVNPGIIVSLEADTGNLAGTKVFPRIFNF</sequence>
<keyword evidence="2" id="KW-1185">Reference proteome</keyword>
<dbReference type="EMBL" id="JACHEO010000004">
    <property type="protein sequence ID" value="MBB5347366.1"/>
    <property type="molecule type" value="Genomic_DNA"/>
</dbReference>
<accession>A0A840URB4</accession>
<reference evidence="1 2" key="1">
    <citation type="submission" date="2020-08" db="EMBL/GenBank/DDBJ databases">
        <title>Genomic Encyclopedia of Type Strains, Phase IV (KMG-IV): sequencing the most valuable type-strain genomes for metagenomic binning, comparative biology and taxonomic classification.</title>
        <authorList>
            <person name="Goeker M."/>
        </authorList>
    </citation>
    <scope>NUCLEOTIDE SEQUENCE [LARGE SCALE GENOMIC DNA]</scope>
    <source>
        <strain evidence="1 2">DSM 28570</strain>
    </source>
</reference>
<dbReference type="RefSeq" id="WP_183349083.1">
    <property type="nucleotide sequence ID" value="NZ_JACHEO010000004.1"/>
</dbReference>
<name>A0A840URB4_9BACT</name>
<evidence type="ECO:0000313" key="2">
    <source>
        <dbReference type="Proteomes" id="UP000539642"/>
    </source>
</evidence>
<evidence type="ECO:0000313" key="1">
    <source>
        <dbReference type="EMBL" id="MBB5347366.1"/>
    </source>
</evidence>
<organism evidence="1 2">
    <name type="scientific">Desulfoprunum benzoelyticum</name>
    <dbReference type="NCBI Taxonomy" id="1506996"/>
    <lineage>
        <taxon>Bacteria</taxon>
        <taxon>Pseudomonadati</taxon>
        <taxon>Thermodesulfobacteriota</taxon>
        <taxon>Desulfobulbia</taxon>
        <taxon>Desulfobulbales</taxon>
        <taxon>Desulfobulbaceae</taxon>
        <taxon>Desulfoprunum</taxon>
    </lineage>
</organism>
<protein>
    <recommendedName>
        <fullName evidence="3">DUF3570 domain-containing protein</fullName>
    </recommendedName>
</protein>
<dbReference type="Proteomes" id="UP000539642">
    <property type="component" value="Unassembled WGS sequence"/>
</dbReference>
<proteinExistence type="predicted"/>
<gene>
    <name evidence="1" type="ORF">HNQ81_001082</name>
</gene>